<sequence>MELYYFVDSNKPKKTFFSLKMNSINPNTQIKTKAKYFIKIRKKFNKNRPNIKKSQNLTCYTMLLR</sequence>
<dbReference type="EMBL" id="REGN01004735">
    <property type="protein sequence ID" value="RNA16315.1"/>
    <property type="molecule type" value="Genomic_DNA"/>
</dbReference>
<dbReference type="Proteomes" id="UP000276133">
    <property type="component" value="Unassembled WGS sequence"/>
</dbReference>
<gene>
    <name evidence="1" type="ORF">BpHYR1_028186</name>
</gene>
<evidence type="ECO:0000313" key="1">
    <source>
        <dbReference type="EMBL" id="RNA16315.1"/>
    </source>
</evidence>
<protein>
    <submittedName>
        <fullName evidence="1">Uncharacterized protein</fullName>
    </submittedName>
</protein>
<proteinExistence type="predicted"/>
<comment type="caution">
    <text evidence="1">The sequence shown here is derived from an EMBL/GenBank/DDBJ whole genome shotgun (WGS) entry which is preliminary data.</text>
</comment>
<reference evidence="1 2" key="1">
    <citation type="journal article" date="2018" name="Sci. Rep.">
        <title>Genomic signatures of local adaptation to the degree of environmental predictability in rotifers.</title>
        <authorList>
            <person name="Franch-Gras L."/>
            <person name="Hahn C."/>
            <person name="Garcia-Roger E.M."/>
            <person name="Carmona M.J."/>
            <person name="Serra M."/>
            <person name="Gomez A."/>
        </authorList>
    </citation>
    <scope>NUCLEOTIDE SEQUENCE [LARGE SCALE GENOMIC DNA]</scope>
    <source>
        <strain evidence="1">HYR1</strain>
    </source>
</reference>
<accession>A0A3M7QZA8</accession>
<organism evidence="1 2">
    <name type="scientific">Brachionus plicatilis</name>
    <name type="common">Marine rotifer</name>
    <name type="synonym">Brachionus muelleri</name>
    <dbReference type="NCBI Taxonomy" id="10195"/>
    <lineage>
        <taxon>Eukaryota</taxon>
        <taxon>Metazoa</taxon>
        <taxon>Spiralia</taxon>
        <taxon>Gnathifera</taxon>
        <taxon>Rotifera</taxon>
        <taxon>Eurotatoria</taxon>
        <taxon>Monogononta</taxon>
        <taxon>Pseudotrocha</taxon>
        <taxon>Ploima</taxon>
        <taxon>Brachionidae</taxon>
        <taxon>Brachionus</taxon>
    </lineage>
</organism>
<name>A0A3M7QZA8_BRAPC</name>
<dbReference type="AlphaFoldDB" id="A0A3M7QZA8"/>
<keyword evidence="2" id="KW-1185">Reference proteome</keyword>
<evidence type="ECO:0000313" key="2">
    <source>
        <dbReference type="Proteomes" id="UP000276133"/>
    </source>
</evidence>